<dbReference type="FunCoup" id="A0A6P6YLH5">
    <property type="interactions" value="551"/>
</dbReference>
<gene>
    <name evidence="8" type="primary">LOC113799580</name>
</gene>
<dbReference type="Gene3D" id="3.30.390.30">
    <property type="match status" value="1"/>
</dbReference>
<dbReference type="AlphaFoldDB" id="A0A6P6YLH5"/>
<evidence type="ECO:0000313" key="7">
    <source>
        <dbReference type="Proteomes" id="UP000515146"/>
    </source>
</evidence>
<dbReference type="KEGG" id="dpte:113799580"/>
<dbReference type="RefSeq" id="XP_027206042.1">
    <property type="nucleotide sequence ID" value="XM_027350241.1"/>
</dbReference>
<dbReference type="OrthoDB" id="202203at2759"/>
<dbReference type="InterPro" id="IPR023753">
    <property type="entry name" value="FAD/NAD-binding_dom"/>
</dbReference>
<evidence type="ECO:0000256" key="2">
    <source>
        <dbReference type="ARBA" id="ARBA00008147"/>
    </source>
</evidence>
<evidence type="ECO:0000256" key="1">
    <source>
        <dbReference type="ARBA" id="ARBA00001974"/>
    </source>
</evidence>
<dbReference type="SUPFAM" id="SSF51905">
    <property type="entry name" value="FAD/NAD(P)-binding domain"/>
    <property type="match status" value="1"/>
</dbReference>
<dbReference type="SUPFAM" id="SSF51735">
    <property type="entry name" value="NAD(P)-binding Rossmann-fold domains"/>
    <property type="match status" value="1"/>
</dbReference>
<dbReference type="InParanoid" id="A0A6P6YLH5"/>
<dbReference type="PANTHER" id="PTHR43429:SF2">
    <property type="entry name" value="PYRIDINE NUCLEOTIDE-DISULFIDE OXIDOREDUCTASE DOMAIN-CONTAINING PROTEIN 1"/>
    <property type="match status" value="1"/>
</dbReference>
<protein>
    <recommendedName>
        <fullName evidence="3">Pyridine nucleotide-disulfide oxidoreductase domain-containing protein 1</fullName>
    </recommendedName>
</protein>
<keyword evidence="5" id="KW-0274">FAD</keyword>
<keyword evidence="7" id="KW-1185">Reference proteome</keyword>
<evidence type="ECO:0000313" key="8">
    <source>
        <dbReference type="RefSeq" id="XP_027206042.1"/>
    </source>
</evidence>
<keyword evidence="4" id="KW-0285">Flavoprotein</keyword>
<sequence>MDPLIVIGGGIAGVTCAKSFSIDQPNHPVILVSASSVVKTIANLKTLGRSIDMFDVIEQNANTLKSSNLQVIMNKKVIRLDSNEHRIQLDDGQWLKYGKLCICTGAKPRMINVDNQNAQQFIRYIRDTQTAKDFTKLLAGSRRIIVAGNGGIAIEIVYAVENVDIIWAIREKRIGTVFFDAGAAKFFTEFLSNHGCKKTTGKPIKRTRYGQIEINDSSNKNEFGVALGPDWSQQLNLKGVKSRKKVRIETKVEVVNVYNKIESIPDNISSKKDLNKSESWNIYVELTNGKIFGCDMIIVAIGVIPNSDVFVDDNNHTGLQLDADKGILVDREMRTNLNDIYAAGDVCSVNWPQSPHWIQMRLWTQARQMGFYAAKCIQWHLNQTNSDNPSLYFNFEVFAHVTQFFGFRVILLGLYDGQKMDTNDYKILCRVIPREAYTKVILKDGRMKGCILIGDSNLEETFEFLIYNQIDLTRFGDHLLDDHLDIEDFFD</sequence>
<dbReference type="Gene3D" id="3.50.50.60">
    <property type="entry name" value="FAD/NAD(P)-binding domain"/>
    <property type="match status" value="3"/>
</dbReference>
<proteinExistence type="inferred from homology"/>
<comment type="similarity">
    <text evidence="2">Belongs to the class-I pyridine nucleotide-disulfide oxidoreductase family. PYROXD1 subfamily.</text>
</comment>
<dbReference type="Pfam" id="PF07992">
    <property type="entry name" value="Pyr_redox_2"/>
    <property type="match status" value="2"/>
</dbReference>
<evidence type="ECO:0000256" key="3">
    <source>
        <dbReference type="ARBA" id="ARBA00018240"/>
    </source>
</evidence>
<comment type="cofactor">
    <cofactor evidence="1">
        <name>FAD</name>
        <dbReference type="ChEBI" id="CHEBI:57692"/>
    </cofactor>
</comment>
<dbReference type="PRINTS" id="PR00411">
    <property type="entry name" value="PNDRDTASEI"/>
</dbReference>
<dbReference type="InterPro" id="IPR036291">
    <property type="entry name" value="NAD(P)-bd_dom_sf"/>
</dbReference>
<dbReference type="GO" id="GO:0016491">
    <property type="term" value="F:oxidoreductase activity"/>
    <property type="evidence" value="ECO:0007669"/>
    <property type="project" value="InterPro"/>
</dbReference>
<dbReference type="PRINTS" id="PR00368">
    <property type="entry name" value="FADPNR"/>
</dbReference>
<name>A0A6P6YLH5_DERPT</name>
<dbReference type="InterPro" id="IPR016156">
    <property type="entry name" value="FAD/NAD-linked_Rdtase_dimer_sf"/>
</dbReference>
<reference evidence="8" key="1">
    <citation type="submission" date="2025-08" db="UniProtKB">
        <authorList>
            <consortium name="RefSeq"/>
        </authorList>
    </citation>
    <scope>IDENTIFICATION</scope>
    <source>
        <strain evidence="8">Airmid</strain>
    </source>
</reference>
<dbReference type="CTD" id="79912"/>
<feature type="domain" description="FAD/NAD(P)-binding" evidence="6">
    <location>
        <begin position="4"/>
        <end position="208"/>
    </location>
</feature>
<evidence type="ECO:0000256" key="4">
    <source>
        <dbReference type="ARBA" id="ARBA00022630"/>
    </source>
</evidence>
<evidence type="ECO:0000256" key="5">
    <source>
        <dbReference type="ARBA" id="ARBA00022827"/>
    </source>
</evidence>
<organism evidence="7 8">
    <name type="scientific">Dermatophagoides pteronyssinus</name>
    <name type="common">European house dust mite</name>
    <dbReference type="NCBI Taxonomy" id="6956"/>
    <lineage>
        <taxon>Eukaryota</taxon>
        <taxon>Metazoa</taxon>
        <taxon>Ecdysozoa</taxon>
        <taxon>Arthropoda</taxon>
        <taxon>Chelicerata</taxon>
        <taxon>Arachnida</taxon>
        <taxon>Acari</taxon>
        <taxon>Acariformes</taxon>
        <taxon>Sarcoptiformes</taxon>
        <taxon>Astigmata</taxon>
        <taxon>Psoroptidia</taxon>
        <taxon>Analgoidea</taxon>
        <taxon>Pyroglyphidae</taxon>
        <taxon>Dermatophagoidinae</taxon>
        <taxon>Dermatophagoides</taxon>
    </lineage>
</organism>
<dbReference type="InterPro" id="IPR050260">
    <property type="entry name" value="FAD-bd_OxRdtase"/>
</dbReference>
<dbReference type="OMA" id="MCENLIL"/>
<accession>A0A6P6YLH5</accession>
<feature type="domain" description="FAD/NAD(P)-binding" evidence="6">
    <location>
        <begin position="274"/>
        <end position="370"/>
    </location>
</feature>
<dbReference type="InterPro" id="IPR036188">
    <property type="entry name" value="FAD/NAD-bd_sf"/>
</dbReference>
<dbReference type="Proteomes" id="UP000515146">
    <property type="component" value="Unplaced"/>
</dbReference>
<dbReference type="PANTHER" id="PTHR43429">
    <property type="entry name" value="PYRIDINE NUCLEOTIDE-DISULFIDE OXIDOREDUCTASE DOMAIN-CONTAINING"/>
    <property type="match status" value="1"/>
</dbReference>
<evidence type="ECO:0000259" key="6">
    <source>
        <dbReference type="Pfam" id="PF07992"/>
    </source>
</evidence>